<feature type="compositionally biased region" description="Basic and acidic residues" evidence="1">
    <location>
        <begin position="81"/>
        <end position="155"/>
    </location>
</feature>
<feature type="compositionally biased region" description="Low complexity" evidence="1">
    <location>
        <begin position="985"/>
        <end position="1009"/>
    </location>
</feature>
<feature type="compositionally biased region" description="Low complexity" evidence="1">
    <location>
        <begin position="565"/>
        <end position="588"/>
    </location>
</feature>
<feature type="region of interest" description="Disordered" evidence="1">
    <location>
        <begin position="1"/>
        <end position="1172"/>
    </location>
</feature>
<dbReference type="Proteomes" id="UP000198797">
    <property type="component" value="Unassembled WGS sequence"/>
</dbReference>
<feature type="compositionally biased region" description="Basic and acidic residues" evidence="1">
    <location>
        <begin position="332"/>
        <end position="352"/>
    </location>
</feature>
<keyword evidence="3" id="KW-1185">Reference proteome</keyword>
<feature type="compositionally biased region" description="Pro residues" evidence="1">
    <location>
        <begin position="589"/>
        <end position="610"/>
    </location>
</feature>
<feature type="compositionally biased region" description="Low complexity" evidence="1">
    <location>
        <begin position="611"/>
        <end position="630"/>
    </location>
</feature>
<feature type="compositionally biased region" description="Low complexity" evidence="1">
    <location>
        <begin position="890"/>
        <end position="904"/>
    </location>
</feature>
<dbReference type="EMBL" id="FMCU01000001">
    <property type="protein sequence ID" value="SCE70264.1"/>
    <property type="molecule type" value="Genomic_DNA"/>
</dbReference>
<feature type="compositionally biased region" description="Basic and acidic residues" evidence="1">
    <location>
        <begin position="1119"/>
        <end position="1138"/>
    </location>
</feature>
<feature type="compositionally biased region" description="Basic and acidic residues" evidence="1">
    <location>
        <begin position="164"/>
        <end position="186"/>
    </location>
</feature>
<name>A0A1C4UF09_9ACTN</name>
<dbReference type="Pfam" id="PF14903">
    <property type="entry name" value="WG_beta_rep"/>
    <property type="match status" value="4"/>
</dbReference>
<feature type="compositionally biased region" description="Basic and acidic residues" evidence="1">
    <location>
        <begin position="486"/>
        <end position="516"/>
    </location>
</feature>
<evidence type="ECO:0000313" key="3">
    <source>
        <dbReference type="Proteomes" id="UP000198797"/>
    </source>
</evidence>
<feature type="compositionally biased region" description="Low complexity" evidence="1">
    <location>
        <begin position="1017"/>
        <end position="1081"/>
    </location>
</feature>
<accession>A0A1C4UF09</accession>
<feature type="compositionally biased region" description="Basic and acidic residues" evidence="1">
    <location>
        <begin position="246"/>
        <end position="322"/>
    </location>
</feature>
<reference evidence="3" key="1">
    <citation type="submission" date="2016-06" db="EMBL/GenBank/DDBJ databases">
        <authorList>
            <person name="Varghese N."/>
            <person name="Submissions Spin"/>
        </authorList>
    </citation>
    <scope>NUCLEOTIDE SEQUENCE [LARGE SCALE GENOMIC DNA]</scope>
    <source>
        <strain evidence="3">DSM 44100</strain>
    </source>
</reference>
<feature type="compositionally biased region" description="Pro residues" evidence="1">
    <location>
        <begin position="818"/>
        <end position="836"/>
    </location>
</feature>
<gene>
    <name evidence="2" type="ORF">GA0070216_101453</name>
</gene>
<dbReference type="SUPFAM" id="SSF48452">
    <property type="entry name" value="TPR-like"/>
    <property type="match status" value="1"/>
</dbReference>
<dbReference type="InterPro" id="IPR032774">
    <property type="entry name" value="WG_beta_rep"/>
</dbReference>
<feature type="compositionally biased region" description="Low complexity" evidence="1">
    <location>
        <begin position="776"/>
        <end position="791"/>
    </location>
</feature>
<evidence type="ECO:0000256" key="1">
    <source>
        <dbReference type="SAM" id="MobiDB-lite"/>
    </source>
</evidence>
<evidence type="ECO:0000313" key="2">
    <source>
        <dbReference type="EMBL" id="SCE70264.1"/>
    </source>
</evidence>
<proteinExistence type="predicted"/>
<protein>
    <submittedName>
        <fullName evidence="2">WG containing repeat-containing protein</fullName>
    </submittedName>
</protein>
<sequence length="1617" mass="171894">MTGGWADRWDAPPEPAWVIEPTSEWDPQFPGQRYPGDIGSQYADPRGRATTSGRAEVPPLAPTRPDGTYLGRSWADQQDDETTRRDDPHTDHDAYRRPVDEAYRRPSDEPIWQRERRQPATDRHDDRTVPDRYDDRPDADRQAGRTSWSDRRRSSAEPAPTGWHQDRSGTDRHRTGRYDTPPRQDRTAPGVTPVSPGRPPVSPAPHHEPPRHEPPRHEPPLGGRSGRFAEPGWTSEPAQAPPRRRSTGERPAADRPAADHHTTDRPAPDRPAADDGSRDRRAADGDGRARRDADGLGPDRRISADGGHDRSARPEDSYRRGAAEAGYQRPAARHDDHGRRGTEDGHTRRTADDSPGYDRYTADFAGPGRRAAEDPYRRATGGYDPFPARPERDQPTRFREDEPLRSSRREVDERPAARGHDDHRRRPLDDDRGAMSPIPEERWQHPRGRDERRPPDPREAAARSEAYPHLRSRETAAPSEPWSRSGTDRAERLRPDREPEHGRDGRQPYPRPERHPAGPARPVAPPARHDDRPAARTAPDPLGDRRTPGRPVSGTPFYGRPPGHPVSGVPVSGSPVSPAPVSSASAAPPAAPPVTGPWGPRPGPPPPQPGDRPAGARPGDVATTPVAGRPGPVPPGTPAPPADLPTRERHTDRWSSAPDPDEVAPVSAPPAARLHIEFRRPTEAAPPVDRPAAGPSTDRAAAGPPPAATTGGSGTDRTALEITPDKPRRYVPPTPEPDATDHRDTAAPRTTPGGSAAWFRPGRSTSTPATPPAPSTAPTGTASTGASAATTESVPPRAGRPTSTPLPSDVSRTEVPVPRSPAPPPAPDAGPRPAPPTGTSDEDRSATPATDIADADGRPAVADRETGFVDRATSAGPSAARPGSDRDSLPTTGRGTPPAATDAPGGTGLPPSADPVTPAGSLAVPTDVHDGNLPPRRPAVAVPADDSGPARETAPIDLAGLDAPPAGDAVPTAVPGSTLPGSTLPATPAPRGTGTRPTATGPRGTDPAGDGPATTTAGSATDRTAAVAATSAPAAPDTGAVTATGTLTGATGTAAEDGAPAATNAATGAAAGAGDPAGGTPERAVTGTRPDDAGPVATVVGEQDRTPTPDRTAFPDRATAPDRDETPDRDATPDRDETPDLDETPDEAATADREASPGRVATADRTVSPDAVPAAQEAVPTHLLQGDPEQVLAGYRWRLDPQTLREVVDDPAELRIIRGRLTEKLASSLDNRARARLLSLRAVVSRLVDDLDDAVADGRLALTYAEATGELRRTALARARLAEALRWKGEFAEADRLFTEANSTELPDLLRSALHEHAGRCCYDQGRLIEACGHFERALDLHRADDPELTDRIGVALDAVHARAVARKGFGPYPRSQEEMRHGRRSPLPTHDGQDRWGYADTDGDLVVEYRYAEAQPFHEQLAWVRRPDQAGWELIDEAGTTLLGPAYARVLPFSDGLAWVSQGGDADWSAIEPDGTVLVPGGFEEVRPFRAGVAAVRRGGWGAVDRHGRLVVAPRYHGIATMLSDGRRLDGFTDEGLAVVELAGRRGVLDRTGAVLVRPVHPALVIHPVAFLVGDGMSHWGALDRRGEPLIPPVHADWDAVVAEIDRLLADAHPVL</sequence>
<dbReference type="RefSeq" id="WP_281190392.1">
    <property type="nucleotide sequence ID" value="NZ_FMCU01000001.1"/>
</dbReference>
<feature type="compositionally biased region" description="Basic and acidic residues" evidence="1">
    <location>
        <begin position="205"/>
        <end position="219"/>
    </location>
</feature>
<feature type="compositionally biased region" description="Pro residues" evidence="1">
    <location>
        <begin position="631"/>
        <end position="643"/>
    </location>
</feature>
<feature type="compositionally biased region" description="Basic and acidic residues" evidence="1">
    <location>
        <begin position="855"/>
        <end position="868"/>
    </location>
</feature>
<dbReference type="PANTHER" id="PTHR37841">
    <property type="entry name" value="GLR2918 PROTEIN"/>
    <property type="match status" value="1"/>
</dbReference>
<dbReference type="Gene3D" id="1.25.40.10">
    <property type="entry name" value="Tetratricopeptide repeat domain"/>
    <property type="match status" value="1"/>
</dbReference>
<dbReference type="STRING" id="121616.GA0070216_101453"/>
<dbReference type="InterPro" id="IPR011990">
    <property type="entry name" value="TPR-like_helical_dom_sf"/>
</dbReference>
<feature type="region of interest" description="Disordered" evidence="1">
    <location>
        <begin position="1371"/>
        <end position="1396"/>
    </location>
</feature>
<organism evidence="2 3">
    <name type="scientific">Micromonospora matsumotoense</name>
    <dbReference type="NCBI Taxonomy" id="121616"/>
    <lineage>
        <taxon>Bacteria</taxon>
        <taxon>Bacillati</taxon>
        <taxon>Actinomycetota</taxon>
        <taxon>Actinomycetes</taxon>
        <taxon>Micromonosporales</taxon>
        <taxon>Micromonosporaceae</taxon>
        <taxon>Micromonospora</taxon>
    </lineage>
</organism>
<dbReference type="PANTHER" id="PTHR37841:SF1">
    <property type="entry name" value="DUF3298 DOMAIN-CONTAINING PROTEIN"/>
    <property type="match status" value="1"/>
</dbReference>
<feature type="compositionally biased region" description="Basic and acidic residues" evidence="1">
    <location>
        <begin position="389"/>
        <end position="474"/>
    </location>
</feature>